<organism evidence="2 3">
    <name type="scientific">Pelosinus propionicus DSM 13327</name>
    <dbReference type="NCBI Taxonomy" id="1123291"/>
    <lineage>
        <taxon>Bacteria</taxon>
        <taxon>Bacillati</taxon>
        <taxon>Bacillota</taxon>
        <taxon>Negativicutes</taxon>
        <taxon>Selenomonadales</taxon>
        <taxon>Sporomusaceae</taxon>
        <taxon>Pelosinus</taxon>
    </lineage>
</organism>
<keyword evidence="3" id="KW-1185">Reference proteome</keyword>
<reference evidence="3" key="1">
    <citation type="submission" date="2016-10" db="EMBL/GenBank/DDBJ databases">
        <authorList>
            <person name="Varghese N."/>
            <person name="Submissions S."/>
        </authorList>
    </citation>
    <scope>NUCLEOTIDE SEQUENCE [LARGE SCALE GENOMIC DNA]</scope>
    <source>
        <strain evidence="3">DSM 13327</strain>
    </source>
</reference>
<name>A0A1I4KX08_9FIRM</name>
<dbReference type="STRING" id="1123291.SAMN04490355_102017"/>
<dbReference type="Proteomes" id="UP000199520">
    <property type="component" value="Unassembled WGS sequence"/>
</dbReference>
<evidence type="ECO:0000313" key="2">
    <source>
        <dbReference type="EMBL" id="SFL83059.1"/>
    </source>
</evidence>
<dbReference type="AlphaFoldDB" id="A0A1I4KX08"/>
<feature type="compositionally biased region" description="Low complexity" evidence="1">
    <location>
        <begin position="206"/>
        <end position="222"/>
    </location>
</feature>
<protein>
    <submittedName>
        <fullName evidence="2">Uncharacterized protein</fullName>
    </submittedName>
</protein>
<dbReference type="EMBL" id="FOTS01000020">
    <property type="protein sequence ID" value="SFL83059.1"/>
    <property type="molecule type" value="Genomic_DNA"/>
</dbReference>
<proteinExistence type="predicted"/>
<dbReference type="OrthoDB" id="1680245at2"/>
<feature type="region of interest" description="Disordered" evidence="1">
    <location>
        <begin position="182"/>
        <end position="225"/>
    </location>
</feature>
<accession>A0A1I4KX08</accession>
<evidence type="ECO:0000313" key="3">
    <source>
        <dbReference type="Proteomes" id="UP000199520"/>
    </source>
</evidence>
<sequence length="247" mass="27345">MSDTTQNPQPIIDLILADINAVIPNLSSLVASYRLLVGASEEIHRTPEICPEVFERAVRRADNAGILIDIFLELLCCKVAFSSDFLKISCAPVDLFRLLANKSPTTDIPLKTAEQVVEMEALRRLLECCQHKGSCLPDQKVVCPKPPAPPGSPPAPKPPVQNSDIQEVEAVALQQLINTFSARTDEEVFPETTSSPENTDSLEIQNTPNSNNNSENLDNESQSRVRCKHLYTFHNKKGNSKEKDKKK</sequence>
<gene>
    <name evidence="2" type="ORF">SAMN04490355_102017</name>
</gene>
<dbReference type="RefSeq" id="WP_090937428.1">
    <property type="nucleotide sequence ID" value="NZ_FOTS01000020.1"/>
</dbReference>
<evidence type="ECO:0000256" key="1">
    <source>
        <dbReference type="SAM" id="MobiDB-lite"/>
    </source>
</evidence>
<feature type="compositionally biased region" description="Polar residues" evidence="1">
    <location>
        <begin position="191"/>
        <end position="205"/>
    </location>
</feature>